<dbReference type="InterPro" id="IPR005844">
    <property type="entry name" value="A-D-PHexomutase_a/b/a-I"/>
</dbReference>
<keyword evidence="4 7" id="KW-0479">Metal-binding</keyword>
<dbReference type="Gene3D" id="3.40.120.10">
    <property type="entry name" value="Alpha-D-Glucose-1,6-Bisphosphate, subunit A, domain 3"/>
    <property type="match status" value="3"/>
</dbReference>
<keyword evidence="13" id="KW-1185">Reference proteome</keyword>
<evidence type="ECO:0000256" key="6">
    <source>
        <dbReference type="ARBA" id="ARBA00023235"/>
    </source>
</evidence>
<dbReference type="PANTHER" id="PTHR45745:SF1">
    <property type="entry name" value="PHOSPHOGLUCOMUTASE 2B-RELATED"/>
    <property type="match status" value="1"/>
</dbReference>
<dbReference type="RefSeq" id="WP_244524491.1">
    <property type="nucleotide sequence ID" value="NZ_FOEE01000003.1"/>
</dbReference>
<feature type="domain" description="Alpha-D-phosphohexomutase alpha/beta/alpha" evidence="9">
    <location>
        <begin position="52"/>
        <end position="186"/>
    </location>
</feature>
<keyword evidence="5 7" id="KW-0460">Magnesium</keyword>
<evidence type="ECO:0000259" key="10">
    <source>
        <dbReference type="Pfam" id="PF02879"/>
    </source>
</evidence>
<evidence type="ECO:0000259" key="9">
    <source>
        <dbReference type="Pfam" id="PF02878"/>
    </source>
</evidence>
<evidence type="ECO:0000313" key="13">
    <source>
        <dbReference type="Proteomes" id="UP000198960"/>
    </source>
</evidence>
<dbReference type="GO" id="GO:0006166">
    <property type="term" value="P:purine ribonucleoside salvage"/>
    <property type="evidence" value="ECO:0007669"/>
    <property type="project" value="TreeGrafter"/>
</dbReference>
<dbReference type="CDD" id="cd05799">
    <property type="entry name" value="PGM2"/>
    <property type="match status" value="1"/>
</dbReference>
<organism evidence="12 13">
    <name type="scientific">Trujillonella endophytica</name>
    <dbReference type="NCBI Taxonomy" id="673521"/>
    <lineage>
        <taxon>Bacteria</taxon>
        <taxon>Bacillati</taxon>
        <taxon>Actinomycetota</taxon>
        <taxon>Actinomycetes</taxon>
        <taxon>Geodermatophilales</taxon>
        <taxon>Geodermatophilaceae</taxon>
        <taxon>Trujillonella</taxon>
    </lineage>
</organism>
<evidence type="ECO:0000256" key="5">
    <source>
        <dbReference type="ARBA" id="ARBA00022842"/>
    </source>
</evidence>
<evidence type="ECO:0000256" key="3">
    <source>
        <dbReference type="ARBA" id="ARBA00022553"/>
    </source>
</evidence>
<dbReference type="Pfam" id="PF00408">
    <property type="entry name" value="PGM_PMM_IV"/>
    <property type="match status" value="1"/>
</dbReference>
<gene>
    <name evidence="12" type="ORF">SAMN05660991_01314</name>
</gene>
<dbReference type="PROSITE" id="PS00710">
    <property type="entry name" value="PGM_PMM"/>
    <property type="match status" value="1"/>
</dbReference>
<dbReference type="AlphaFoldDB" id="A0A1H8RUC5"/>
<dbReference type="InterPro" id="IPR005843">
    <property type="entry name" value="A-D-PHexomutase_C"/>
</dbReference>
<dbReference type="InterPro" id="IPR016055">
    <property type="entry name" value="A-D-PHexomutase_a/b/a-I/II/III"/>
</dbReference>
<evidence type="ECO:0000259" key="8">
    <source>
        <dbReference type="Pfam" id="PF00408"/>
    </source>
</evidence>
<dbReference type="Pfam" id="PF02878">
    <property type="entry name" value="PGM_PMM_I"/>
    <property type="match status" value="1"/>
</dbReference>
<keyword evidence="3" id="KW-0597">Phosphoprotein</keyword>
<dbReference type="PANTHER" id="PTHR45745">
    <property type="entry name" value="PHOSPHOMANNOMUTASE 45A"/>
    <property type="match status" value="1"/>
</dbReference>
<evidence type="ECO:0000256" key="2">
    <source>
        <dbReference type="ARBA" id="ARBA00010231"/>
    </source>
</evidence>
<dbReference type="InterPro" id="IPR005845">
    <property type="entry name" value="A-D-PHexomutase_a/b/a-II"/>
</dbReference>
<dbReference type="InterPro" id="IPR016066">
    <property type="entry name" value="A-D-PHexomutase_CS"/>
</dbReference>
<reference evidence="13" key="1">
    <citation type="submission" date="2016-10" db="EMBL/GenBank/DDBJ databases">
        <authorList>
            <person name="Varghese N."/>
            <person name="Submissions S."/>
        </authorList>
    </citation>
    <scope>NUCLEOTIDE SEQUENCE [LARGE SCALE GENOMIC DNA]</scope>
    <source>
        <strain evidence="13">DSM 45413</strain>
    </source>
</reference>
<evidence type="ECO:0000256" key="4">
    <source>
        <dbReference type="ARBA" id="ARBA00022723"/>
    </source>
</evidence>
<dbReference type="InterPro" id="IPR036900">
    <property type="entry name" value="A-D-PHexomutase_C_sf"/>
</dbReference>
<dbReference type="Proteomes" id="UP000198960">
    <property type="component" value="Unassembled WGS sequence"/>
</dbReference>
<feature type="domain" description="Alpha-D-phosphohexomutase alpha/beta/alpha" evidence="10">
    <location>
        <begin position="209"/>
        <end position="314"/>
    </location>
</feature>
<feature type="domain" description="Alpha-D-phosphohexomutase C-terminal" evidence="8">
    <location>
        <begin position="475"/>
        <end position="515"/>
    </location>
</feature>
<dbReference type="SUPFAM" id="SSF53738">
    <property type="entry name" value="Phosphoglucomutase, first 3 domains"/>
    <property type="match status" value="3"/>
</dbReference>
<proteinExistence type="inferred from homology"/>
<evidence type="ECO:0000313" key="12">
    <source>
        <dbReference type="EMBL" id="SEO69533.1"/>
    </source>
</evidence>
<dbReference type="InterPro" id="IPR005846">
    <property type="entry name" value="A-D-PHexomutase_a/b/a-III"/>
</dbReference>
<evidence type="ECO:0000259" key="11">
    <source>
        <dbReference type="Pfam" id="PF02880"/>
    </source>
</evidence>
<dbReference type="GO" id="GO:0005975">
    <property type="term" value="P:carbohydrate metabolic process"/>
    <property type="evidence" value="ECO:0007669"/>
    <property type="project" value="InterPro"/>
</dbReference>
<comment type="cofactor">
    <cofactor evidence="1">
        <name>Mg(2+)</name>
        <dbReference type="ChEBI" id="CHEBI:18420"/>
    </cofactor>
</comment>
<dbReference type="SUPFAM" id="SSF55957">
    <property type="entry name" value="Phosphoglucomutase, C-terminal domain"/>
    <property type="match status" value="1"/>
</dbReference>
<dbReference type="STRING" id="673521.SAMN05660991_01314"/>
<feature type="domain" description="Alpha-D-phosphohexomutase alpha/beta/alpha" evidence="11">
    <location>
        <begin position="320"/>
        <end position="429"/>
    </location>
</feature>
<dbReference type="GO" id="GO:0008973">
    <property type="term" value="F:phosphopentomutase activity"/>
    <property type="evidence" value="ECO:0007669"/>
    <property type="project" value="TreeGrafter"/>
</dbReference>
<accession>A0A1H8RUC5</accession>
<evidence type="ECO:0000256" key="1">
    <source>
        <dbReference type="ARBA" id="ARBA00001946"/>
    </source>
</evidence>
<dbReference type="GO" id="GO:0000287">
    <property type="term" value="F:magnesium ion binding"/>
    <property type="evidence" value="ECO:0007669"/>
    <property type="project" value="InterPro"/>
</dbReference>
<dbReference type="InterPro" id="IPR005841">
    <property type="entry name" value="Alpha-D-phosphohexomutase_SF"/>
</dbReference>
<dbReference type="PRINTS" id="PR00509">
    <property type="entry name" value="PGMPMM"/>
</dbReference>
<name>A0A1H8RUC5_9ACTN</name>
<comment type="similarity">
    <text evidence="2 7">Belongs to the phosphohexose mutase family.</text>
</comment>
<sequence length="549" mass="56512">MSGSVRGAGSLAEEARAWAAADPHPGDRAEIETLLAAGDGAELARRFAGPLTFGTAGLRGPLRAGPAGMNAAVVTRAAAGLATYLRGTGHAGGGVLIGFDARRRSDEFARLSAAVLSAAGFAVQVLPRPLPTPVLAFAVRHLGAVAGVMVTASHNPPDDNGYKVYLDDGAQLVPPADREIEAAIAAVGPARDVPVSDEWITLGDDVEADYVAAVLRALDPDRLDPAVRASLRVAYTAMHGVGAATTRTLFAAAGFAEPATVAEQDAPDPRFPTVAFPNPEEPGAVDLLLALAERVGADVAIAQDPDADRCSVVCGGRRLTGDEVGALLADWLLRRGVRGTYAASLVSGSLLAALAAAHGVPFAETPTGFKWIIRAGEPGRPLVFGYEEALGYAVAPDVVRDKDGISAALAVALLAAELTDSGRTLLDRLDELAVEHGLFATGQLSVRVEDLTLVADAMTRLRAHPPTTLLGRPVTVTDLATADPPVDAVRLLGEGVRVVVRPSGTEPKLKAYLEAVVPVHDDAGVIGARGRGADELDALRAEMSAALGL</sequence>
<protein>
    <submittedName>
        <fullName evidence="12">Phosphomannomutase</fullName>
    </submittedName>
</protein>
<evidence type="ECO:0000256" key="7">
    <source>
        <dbReference type="RuleBase" id="RU004326"/>
    </source>
</evidence>
<dbReference type="EMBL" id="FOEE01000003">
    <property type="protein sequence ID" value="SEO69533.1"/>
    <property type="molecule type" value="Genomic_DNA"/>
</dbReference>
<dbReference type="Pfam" id="PF02879">
    <property type="entry name" value="PGM_PMM_II"/>
    <property type="match status" value="1"/>
</dbReference>
<keyword evidence="6" id="KW-0413">Isomerase</keyword>
<dbReference type="Gene3D" id="3.30.310.50">
    <property type="entry name" value="Alpha-D-phosphohexomutase, C-terminal domain"/>
    <property type="match status" value="1"/>
</dbReference>
<dbReference type="Pfam" id="PF02880">
    <property type="entry name" value="PGM_PMM_III"/>
    <property type="match status" value="1"/>
</dbReference>